<gene>
    <name evidence="1" type="ORF">M441DRAFT_405207</name>
</gene>
<dbReference type="EMBL" id="KZ679261">
    <property type="protein sequence ID" value="PTB41821.1"/>
    <property type="molecule type" value="Genomic_DNA"/>
</dbReference>
<keyword evidence="2" id="KW-1185">Reference proteome</keyword>
<evidence type="ECO:0000313" key="2">
    <source>
        <dbReference type="Proteomes" id="UP000240493"/>
    </source>
</evidence>
<evidence type="ECO:0000313" key="1">
    <source>
        <dbReference type="EMBL" id="PTB41821.1"/>
    </source>
</evidence>
<name>A0A2T3ZAI1_TRIA4</name>
<dbReference type="AlphaFoldDB" id="A0A2T3ZAI1"/>
<protein>
    <submittedName>
        <fullName evidence="1">Uncharacterized protein</fullName>
    </submittedName>
</protein>
<reference evidence="1 2" key="1">
    <citation type="submission" date="2016-07" db="EMBL/GenBank/DDBJ databases">
        <title>Multiple horizontal gene transfer events from other fungi enriched the ability of initially mycotrophic Trichoderma (Ascomycota) to feed on dead plant biomass.</title>
        <authorList>
            <consortium name="DOE Joint Genome Institute"/>
            <person name="Aerts A."/>
            <person name="Atanasova L."/>
            <person name="Chenthamara K."/>
            <person name="Zhang J."/>
            <person name="Grujic M."/>
            <person name="Henrissat B."/>
            <person name="Kuo A."/>
            <person name="Salamov A."/>
            <person name="Lipzen A."/>
            <person name="Labutti K."/>
            <person name="Barry K."/>
            <person name="Miao Y."/>
            <person name="Rahimi M.J."/>
            <person name="Shen Q."/>
            <person name="Grigoriev I.V."/>
            <person name="Kubicek C.P."/>
            <person name="Druzhinina I.S."/>
        </authorList>
    </citation>
    <scope>NUCLEOTIDE SEQUENCE [LARGE SCALE GENOMIC DNA]</scope>
    <source>
        <strain evidence="1 2">CBS 433.97</strain>
    </source>
</reference>
<dbReference type="PROSITE" id="PS51257">
    <property type="entry name" value="PROKAR_LIPOPROTEIN"/>
    <property type="match status" value="1"/>
</dbReference>
<accession>A0A2T3ZAI1</accession>
<proteinExistence type="predicted"/>
<dbReference type="Proteomes" id="UP000240493">
    <property type="component" value="Unassembled WGS sequence"/>
</dbReference>
<sequence length="85" mass="9489">MVSRCGCASWLPSLWSIGCGTRNRISMTYMHYAASSPGTAGQRFECFIESICYLCIQRAKKKSAVFCLQTQRLAMARGRKTEVAL</sequence>
<organism evidence="1 2">
    <name type="scientific">Trichoderma asperellum (strain ATCC 204424 / CBS 433.97 / NBRC 101777)</name>
    <dbReference type="NCBI Taxonomy" id="1042311"/>
    <lineage>
        <taxon>Eukaryota</taxon>
        <taxon>Fungi</taxon>
        <taxon>Dikarya</taxon>
        <taxon>Ascomycota</taxon>
        <taxon>Pezizomycotina</taxon>
        <taxon>Sordariomycetes</taxon>
        <taxon>Hypocreomycetidae</taxon>
        <taxon>Hypocreales</taxon>
        <taxon>Hypocreaceae</taxon>
        <taxon>Trichoderma</taxon>
    </lineage>
</organism>